<dbReference type="InterPro" id="IPR054539">
    <property type="entry name" value="Beta-prop_PDH"/>
</dbReference>
<feature type="non-terminal residue" evidence="3">
    <location>
        <position position="456"/>
    </location>
</feature>
<organism evidence="3 4">
    <name type="scientific">Rhizophlyctis rosea</name>
    <dbReference type="NCBI Taxonomy" id="64517"/>
    <lineage>
        <taxon>Eukaryota</taxon>
        <taxon>Fungi</taxon>
        <taxon>Fungi incertae sedis</taxon>
        <taxon>Chytridiomycota</taxon>
        <taxon>Chytridiomycota incertae sedis</taxon>
        <taxon>Chytridiomycetes</taxon>
        <taxon>Rhizophlyctidales</taxon>
        <taxon>Rhizophlyctidaceae</taxon>
        <taxon>Rhizophlyctis</taxon>
    </lineage>
</organism>
<dbReference type="EMBL" id="JADGJD010001381">
    <property type="protein sequence ID" value="KAJ3043000.1"/>
    <property type="molecule type" value="Genomic_DNA"/>
</dbReference>
<accession>A0AAD5S630</accession>
<dbReference type="Pfam" id="PF22807">
    <property type="entry name" value="TrAA12"/>
    <property type="match status" value="1"/>
</dbReference>
<name>A0AAD5S630_9FUNG</name>
<protein>
    <recommendedName>
        <fullName evidence="2">Pyrroloquinoline quinone-dependent pyranose dehydrogenase beta-propeller domain-containing protein</fullName>
    </recommendedName>
</protein>
<comment type="caution">
    <text evidence="3">The sequence shown here is derived from an EMBL/GenBank/DDBJ whole genome shotgun (WGS) entry which is preliminary data.</text>
</comment>
<dbReference type="AlphaFoldDB" id="A0AAD5S630"/>
<feature type="signal peptide" evidence="1">
    <location>
        <begin position="1"/>
        <end position="21"/>
    </location>
</feature>
<dbReference type="Gene3D" id="2.120.10.30">
    <property type="entry name" value="TolB, C-terminal domain"/>
    <property type="match status" value="1"/>
</dbReference>
<keyword evidence="4" id="KW-1185">Reference proteome</keyword>
<evidence type="ECO:0000313" key="3">
    <source>
        <dbReference type="EMBL" id="KAJ3043000.1"/>
    </source>
</evidence>
<evidence type="ECO:0000256" key="1">
    <source>
        <dbReference type="SAM" id="SignalP"/>
    </source>
</evidence>
<proteinExistence type="predicted"/>
<evidence type="ECO:0000259" key="2">
    <source>
        <dbReference type="Pfam" id="PF22807"/>
    </source>
</evidence>
<feature type="domain" description="Pyrroloquinoline quinone-dependent pyranose dehydrogenase beta-propeller" evidence="2">
    <location>
        <begin position="88"/>
        <end position="439"/>
    </location>
</feature>
<evidence type="ECO:0000313" key="4">
    <source>
        <dbReference type="Proteomes" id="UP001212841"/>
    </source>
</evidence>
<dbReference type="InterPro" id="IPR011041">
    <property type="entry name" value="Quinoprot_gluc/sorb_DH_b-prop"/>
</dbReference>
<reference evidence="3" key="1">
    <citation type="submission" date="2020-05" db="EMBL/GenBank/DDBJ databases">
        <title>Phylogenomic resolution of chytrid fungi.</title>
        <authorList>
            <person name="Stajich J.E."/>
            <person name="Amses K."/>
            <person name="Simmons R."/>
            <person name="Seto K."/>
            <person name="Myers J."/>
            <person name="Bonds A."/>
            <person name="Quandt C.A."/>
            <person name="Barry K."/>
            <person name="Liu P."/>
            <person name="Grigoriev I."/>
            <person name="Longcore J.E."/>
            <person name="James T.Y."/>
        </authorList>
    </citation>
    <scope>NUCLEOTIDE SEQUENCE</scope>
    <source>
        <strain evidence="3">JEL0318</strain>
    </source>
</reference>
<feature type="chain" id="PRO_5042288164" description="Pyrroloquinoline quinone-dependent pyranose dehydrogenase beta-propeller domain-containing protein" evidence="1">
    <location>
        <begin position="22"/>
        <end position="456"/>
    </location>
</feature>
<dbReference type="Proteomes" id="UP001212841">
    <property type="component" value="Unassembled WGS sequence"/>
</dbReference>
<dbReference type="InterPro" id="IPR011042">
    <property type="entry name" value="6-blade_b-propeller_TolB-like"/>
</dbReference>
<gene>
    <name evidence="3" type="ORF">HK097_001849</name>
</gene>
<sequence length="456" mass="49014">MHVPLLLTTLLLPLLTTSQKALVYPGPSFKSASATQIASCDRVRTILWDGKQLLALCPGRSTLGQIMAIWEDQPGSGNWQNQTILTQALIGVPGQGEKAPEGWNHGFAFSEGYIYMSTPSAVTRWKHTPGDRTIMSPNDGQVVVRNISAPRDASGALLGSTTRTLTFHNTNTNHLFVSIGNVADTEHNPYHGLVRWFDVSAVPEGGFEFYSQGNIWSDGVRNAVGMAFDASGNLWAADMASDIQNRTVDSMTLAQSHEDSPLDEINLLKKDEFYGWPWCFTAGGTGPSAGKQLAWNPTNDPFGDAWCGNATNNEPPMATVPAHVSPLSMTFLADASGCGTDSHSFPCEMKGDMFLALHGSVTNEVPKGYSVIRVPFKNSLPQQSSIETIFEVSDLVNQCKDEGTPKAFTKCVRPVGLTFDNRGRLFVGSDSTNEIYMVHFGGGGSSSNAGAAGVGK</sequence>
<keyword evidence="1" id="KW-0732">Signal</keyword>
<dbReference type="SUPFAM" id="SSF50952">
    <property type="entry name" value="Soluble quinoprotein glucose dehydrogenase"/>
    <property type="match status" value="1"/>
</dbReference>